<accession>A0A845F2V9</accession>
<proteinExistence type="predicted"/>
<dbReference type="AlphaFoldDB" id="A0A845F2V9"/>
<organism evidence="1 2">
    <name type="scientific">Guptibacillus hwajinpoensis</name>
    <dbReference type="NCBI Taxonomy" id="208199"/>
    <lineage>
        <taxon>Bacteria</taxon>
        <taxon>Bacillati</taxon>
        <taxon>Bacillota</taxon>
        <taxon>Bacilli</taxon>
        <taxon>Bacillales</taxon>
        <taxon>Guptibacillaceae</taxon>
        <taxon>Guptibacillus</taxon>
    </lineage>
</organism>
<name>A0A845F2V9_9BACL</name>
<comment type="caution">
    <text evidence="1">The sequence shown here is derived from an EMBL/GenBank/DDBJ whole genome shotgun (WGS) entry which is preliminary data.</text>
</comment>
<reference evidence="1 2" key="1">
    <citation type="submission" date="2019-11" db="EMBL/GenBank/DDBJ databases">
        <title>Genome sequences of 17 halophilic strains isolated from different environments.</title>
        <authorList>
            <person name="Furrow R.E."/>
        </authorList>
    </citation>
    <scope>NUCLEOTIDE SEQUENCE [LARGE SCALE GENOMIC DNA]</scope>
    <source>
        <strain evidence="1 2">22506_14_FS</strain>
    </source>
</reference>
<evidence type="ECO:0000313" key="2">
    <source>
        <dbReference type="Proteomes" id="UP000447833"/>
    </source>
</evidence>
<dbReference type="Proteomes" id="UP000447833">
    <property type="component" value="Unassembled WGS sequence"/>
</dbReference>
<gene>
    <name evidence="1" type="ORF">GLW07_18650</name>
</gene>
<dbReference type="EMBL" id="WMEY01000007">
    <property type="protein sequence ID" value="MYL65382.1"/>
    <property type="molecule type" value="Genomic_DNA"/>
</dbReference>
<evidence type="ECO:0000313" key="1">
    <source>
        <dbReference type="EMBL" id="MYL65382.1"/>
    </source>
</evidence>
<sequence length="79" mass="9292">MSSFEHTLPYDRMMGDVYVPECPFCQTENVLTPMTERDYQQGCEEIKTRLVMPCCNGKLVIEKIDSDYFWTTEAVRKNQ</sequence>
<protein>
    <submittedName>
        <fullName evidence="1">Uncharacterized protein</fullName>
    </submittedName>
</protein>
<dbReference type="RefSeq" id="WP_160920729.1">
    <property type="nucleotide sequence ID" value="NZ_JAIVAE010000007.1"/>
</dbReference>